<gene>
    <name evidence="3" type="ORF">COA71_10025</name>
</gene>
<accession>A0A2A5CAS7</accession>
<dbReference type="Pfam" id="PF13577">
    <property type="entry name" value="SnoaL_4"/>
    <property type="match status" value="1"/>
</dbReference>
<evidence type="ECO:0000256" key="1">
    <source>
        <dbReference type="SAM" id="SignalP"/>
    </source>
</evidence>
<organism evidence="3 4">
    <name type="scientific">SAR86 cluster bacterium</name>
    <dbReference type="NCBI Taxonomy" id="2030880"/>
    <lineage>
        <taxon>Bacteria</taxon>
        <taxon>Pseudomonadati</taxon>
        <taxon>Pseudomonadota</taxon>
        <taxon>Gammaproteobacteria</taxon>
        <taxon>SAR86 cluster</taxon>
    </lineage>
</organism>
<feature type="chain" id="PRO_5012246795" description="SnoaL-like domain-containing protein" evidence="1">
    <location>
        <begin position="33"/>
        <end position="179"/>
    </location>
</feature>
<keyword evidence="1" id="KW-0732">Signal</keyword>
<evidence type="ECO:0000313" key="3">
    <source>
        <dbReference type="EMBL" id="PCJ40927.1"/>
    </source>
</evidence>
<feature type="domain" description="SnoaL-like" evidence="2">
    <location>
        <begin position="44"/>
        <end position="169"/>
    </location>
</feature>
<dbReference type="InterPro" id="IPR037401">
    <property type="entry name" value="SnoaL-like"/>
</dbReference>
<proteinExistence type="predicted"/>
<dbReference type="AlphaFoldDB" id="A0A2A5CAS7"/>
<evidence type="ECO:0000313" key="4">
    <source>
        <dbReference type="Proteomes" id="UP000228987"/>
    </source>
</evidence>
<comment type="caution">
    <text evidence="3">The sequence shown here is derived from an EMBL/GenBank/DDBJ whole genome shotgun (WGS) entry which is preliminary data.</text>
</comment>
<name>A0A2A5CAS7_9GAMM</name>
<sequence>MKSPAFNSIFKNIVRALSLIFCLALIQQPLQAADLESLAARVQVLEDREDIRALILDYGRAHDGRDYRAFSELFATEGEWVGGLGSAKGPQAIFELMDEAIGHNPQPEGSGTFHLLTNEEIVINGDRASAVTKWVYMTPGESGEPSIVFLGHYDDLFIREAGQWKFLRREAPVDLPIGG</sequence>
<evidence type="ECO:0000259" key="2">
    <source>
        <dbReference type="Pfam" id="PF13577"/>
    </source>
</evidence>
<dbReference type="Gene3D" id="3.10.450.50">
    <property type="match status" value="1"/>
</dbReference>
<protein>
    <recommendedName>
        <fullName evidence="2">SnoaL-like domain-containing protein</fullName>
    </recommendedName>
</protein>
<reference evidence="4" key="1">
    <citation type="submission" date="2017-08" db="EMBL/GenBank/DDBJ databases">
        <title>A dynamic microbial community with high functional redundancy inhabits the cold, oxic subseafloor aquifer.</title>
        <authorList>
            <person name="Tully B.J."/>
            <person name="Wheat C.G."/>
            <person name="Glazer B.T."/>
            <person name="Huber J.A."/>
        </authorList>
    </citation>
    <scope>NUCLEOTIDE SEQUENCE [LARGE SCALE GENOMIC DNA]</scope>
</reference>
<dbReference type="EMBL" id="NVWI01000007">
    <property type="protein sequence ID" value="PCJ40927.1"/>
    <property type="molecule type" value="Genomic_DNA"/>
</dbReference>
<dbReference type="SUPFAM" id="SSF54427">
    <property type="entry name" value="NTF2-like"/>
    <property type="match status" value="1"/>
</dbReference>
<dbReference type="Proteomes" id="UP000228987">
    <property type="component" value="Unassembled WGS sequence"/>
</dbReference>
<feature type="signal peptide" evidence="1">
    <location>
        <begin position="1"/>
        <end position="32"/>
    </location>
</feature>
<dbReference type="InterPro" id="IPR032710">
    <property type="entry name" value="NTF2-like_dom_sf"/>
</dbReference>